<feature type="transmembrane region" description="Helical" evidence="1">
    <location>
        <begin position="59"/>
        <end position="79"/>
    </location>
</feature>
<accession>A0AA47KND3</accession>
<dbReference type="GO" id="GO:0008233">
    <property type="term" value="F:peptidase activity"/>
    <property type="evidence" value="ECO:0007669"/>
    <property type="project" value="UniProtKB-KW"/>
</dbReference>
<dbReference type="AlphaFoldDB" id="A0AA47KND3"/>
<keyword evidence="2" id="KW-0614">Plasmid</keyword>
<dbReference type="InterPro" id="IPR012340">
    <property type="entry name" value="NA-bd_OB-fold"/>
</dbReference>
<keyword evidence="1" id="KW-0812">Transmembrane</keyword>
<dbReference type="Proteomes" id="UP001164748">
    <property type="component" value="Plasmid unnamed"/>
</dbReference>
<organism evidence="2 3">
    <name type="scientific">Salinivibrio kushneri</name>
    <dbReference type="NCBI Taxonomy" id="1908198"/>
    <lineage>
        <taxon>Bacteria</taxon>
        <taxon>Pseudomonadati</taxon>
        <taxon>Pseudomonadota</taxon>
        <taxon>Gammaproteobacteria</taxon>
        <taxon>Vibrionales</taxon>
        <taxon>Vibrionaceae</taxon>
        <taxon>Salinivibrio</taxon>
    </lineage>
</organism>
<proteinExistence type="predicted"/>
<gene>
    <name evidence="2" type="ORF">N8M53_14805</name>
</gene>
<keyword evidence="2" id="KW-0645">Protease</keyword>
<feature type="transmembrane region" description="Helical" evidence="1">
    <location>
        <begin position="33"/>
        <end position="53"/>
    </location>
</feature>
<sequence>MFSVSIYLAELTVIVGLLLLAVEVWLLGLSTIVLLATGVAAILVGLLAMVGVVPETVTALFSSTGISAGLLTAMLWRPLKQLQRGGRRPDNRHSDFIGLILTLSEPLSREQPSTIKYSGVTWQLRLSSAADDCTLLAGEQVKVVGVDVGRFTVEPVKPE</sequence>
<keyword evidence="2" id="KW-0378">Hydrolase</keyword>
<geneLocation type="plasmid" evidence="2 3">
    <name>unnamed</name>
</geneLocation>
<evidence type="ECO:0000256" key="1">
    <source>
        <dbReference type="SAM" id="Phobius"/>
    </source>
</evidence>
<name>A0AA47KND3_9GAMM</name>
<dbReference type="Gene3D" id="2.40.50.140">
    <property type="entry name" value="Nucleic acid-binding proteins"/>
    <property type="match status" value="1"/>
</dbReference>
<dbReference type="GO" id="GO:0006508">
    <property type="term" value="P:proteolysis"/>
    <property type="evidence" value="ECO:0007669"/>
    <property type="project" value="UniProtKB-KW"/>
</dbReference>
<evidence type="ECO:0000313" key="2">
    <source>
        <dbReference type="EMBL" id="WBA10076.1"/>
    </source>
</evidence>
<dbReference type="EMBL" id="CP114589">
    <property type="protein sequence ID" value="WBA10076.1"/>
    <property type="molecule type" value="Genomic_DNA"/>
</dbReference>
<keyword evidence="1" id="KW-1133">Transmembrane helix</keyword>
<feature type="transmembrane region" description="Helical" evidence="1">
    <location>
        <begin position="6"/>
        <end position="26"/>
    </location>
</feature>
<reference evidence="2" key="1">
    <citation type="submission" date="2022-09" db="EMBL/GenBank/DDBJ databases">
        <authorList>
            <person name="Li Z.-J."/>
        </authorList>
    </citation>
    <scope>NUCLEOTIDE SEQUENCE</scope>
    <source>
        <strain evidence="2">TGB11</strain>
        <plasmid evidence="2">unnamed</plasmid>
    </source>
</reference>
<evidence type="ECO:0000313" key="3">
    <source>
        <dbReference type="Proteomes" id="UP001164748"/>
    </source>
</evidence>
<keyword evidence="1" id="KW-0472">Membrane</keyword>
<protein>
    <submittedName>
        <fullName evidence="2">Activity regulator of membrane protease YbbK</fullName>
    </submittedName>
</protein>